<sequence>MKYSSPINLLSAVIAIGWLGLWSAFAADGWKYQVMPNDGHVLTYSEADKVTFYLGCGRFFVLQLKYPGIAKKEGKARVTIANAKSKMTFDGEFVEPIEVEEPVPMNFATEFSQTYLGYAKRDPQVYGKKWLALRARLYALLGSGEPLTISAGKDSYQLPPIDAANWRKPFEGCGLGASW</sequence>
<reference evidence="1 2" key="1">
    <citation type="submission" date="2016-11" db="EMBL/GenBank/DDBJ databases">
        <authorList>
            <person name="Jaros S."/>
            <person name="Januszkiewicz K."/>
            <person name="Wedrychowicz H."/>
        </authorList>
    </citation>
    <scope>NUCLEOTIDE SEQUENCE [LARGE SCALE GENOMIC DNA]</scope>
    <source>
        <strain evidence="1 2">GAS499</strain>
    </source>
</reference>
<gene>
    <name evidence="1" type="ORF">SAMN05444159_7473</name>
</gene>
<evidence type="ECO:0000313" key="2">
    <source>
        <dbReference type="Proteomes" id="UP000189935"/>
    </source>
</evidence>
<dbReference type="EMBL" id="LT670844">
    <property type="protein sequence ID" value="SHM02240.1"/>
    <property type="molecule type" value="Genomic_DNA"/>
</dbReference>
<dbReference type="RefSeq" id="WP_079544451.1">
    <property type="nucleotide sequence ID" value="NZ_LT670844.1"/>
</dbReference>
<dbReference type="Proteomes" id="UP000189935">
    <property type="component" value="Chromosome I"/>
</dbReference>
<protein>
    <submittedName>
        <fullName evidence="1">Uncharacterized protein</fullName>
    </submittedName>
</protein>
<accession>A0A1M7FE15</accession>
<dbReference type="AlphaFoldDB" id="A0A1M7FE15"/>
<proteinExistence type="predicted"/>
<name>A0A1M7FE15_9BRAD</name>
<dbReference type="OrthoDB" id="8220521at2"/>
<evidence type="ECO:0000313" key="1">
    <source>
        <dbReference type="EMBL" id="SHM02240.1"/>
    </source>
</evidence>
<organism evidence="1 2">
    <name type="scientific">Bradyrhizobium lablabi</name>
    <dbReference type="NCBI Taxonomy" id="722472"/>
    <lineage>
        <taxon>Bacteria</taxon>
        <taxon>Pseudomonadati</taxon>
        <taxon>Pseudomonadota</taxon>
        <taxon>Alphaproteobacteria</taxon>
        <taxon>Hyphomicrobiales</taxon>
        <taxon>Nitrobacteraceae</taxon>
        <taxon>Bradyrhizobium</taxon>
    </lineage>
</organism>